<accession>A0A8S3ULZ8</accession>
<dbReference type="SUPFAM" id="SSF57850">
    <property type="entry name" value="RING/U-box"/>
    <property type="match status" value="1"/>
</dbReference>
<dbReference type="OrthoDB" id="536399at2759"/>
<dbReference type="GO" id="GO:0000977">
    <property type="term" value="F:RNA polymerase II transcription regulatory region sequence-specific DNA binding"/>
    <property type="evidence" value="ECO:0007669"/>
    <property type="project" value="TreeGrafter"/>
</dbReference>
<dbReference type="PANTHER" id="PTHR12360:SF1">
    <property type="entry name" value="NF-X1-TYPE ZINC FINGER PROTEIN NFXL1"/>
    <property type="match status" value="1"/>
</dbReference>
<dbReference type="InterPro" id="IPR013083">
    <property type="entry name" value="Znf_RING/FYVE/PHD"/>
</dbReference>
<dbReference type="CDD" id="cd16697">
    <property type="entry name" value="RING-CH-C4HC3_NFXL1"/>
    <property type="match status" value="1"/>
</dbReference>
<evidence type="ECO:0000313" key="2">
    <source>
        <dbReference type="Proteomes" id="UP000683360"/>
    </source>
</evidence>
<dbReference type="PANTHER" id="PTHR12360">
    <property type="entry name" value="NUCLEAR TRANSCRIPTION FACTOR, X-BOX BINDING 1 NFX1"/>
    <property type="match status" value="1"/>
</dbReference>
<proteinExistence type="predicted"/>
<keyword evidence="2" id="KW-1185">Reference proteome</keyword>
<dbReference type="EMBL" id="CAJPWZ010002751">
    <property type="protein sequence ID" value="CAG2244920.1"/>
    <property type="molecule type" value="Genomic_DNA"/>
</dbReference>
<organism evidence="1 2">
    <name type="scientific">Mytilus edulis</name>
    <name type="common">Blue mussel</name>
    <dbReference type="NCBI Taxonomy" id="6550"/>
    <lineage>
        <taxon>Eukaryota</taxon>
        <taxon>Metazoa</taxon>
        <taxon>Spiralia</taxon>
        <taxon>Lophotrochozoa</taxon>
        <taxon>Mollusca</taxon>
        <taxon>Bivalvia</taxon>
        <taxon>Autobranchia</taxon>
        <taxon>Pteriomorphia</taxon>
        <taxon>Mytilida</taxon>
        <taxon>Mytiloidea</taxon>
        <taxon>Mytilidae</taxon>
        <taxon>Mytilinae</taxon>
        <taxon>Mytilus</taxon>
    </lineage>
</organism>
<reference evidence="1" key="1">
    <citation type="submission" date="2021-03" db="EMBL/GenBank/DDBJ databases">
        <authorList>
            <person name="Bekaert M."/>
        </authorList>
    </citation>
    <scope>NUCLEOTIDE SEQUENCE</scope>
</reference>
<evidence type="ECO:0000313" key="1">
    <source>
        <dbReference type="EMBL" id="CAG2244920.1"/>
    </source>
</evidence>
<name>A0A8S3ULZ8_MYTED</name>
<protein>
    <submittedName>
        <fullName evidence="1">NFXL1</fullName>
    </submittedName>
</protein>
<dbReference type="Proteomes" id="UP000683360">
    <property type="component" value="Unassembled WGS sequence"/>
</dbReference>
<dbReference type="GO" id="GO:0000981">
    <property type="term" value="F:DNA-binding transcription factor activity, RNA polymerase II-specific"/>
    <property type="evidence" value="ECO:0007669"/>
    <property type="project" value="TreeGrafter"/>
</dbReference>
<dbReference type="AlphaFoldDB" id="A0A8S3ULZ8"/>
<dbReference type="InterPro" id="IPR034078">
    <property type="entry name" value="NFX1_fam"/>
</dbReference>
<dbReference type="GO" id="GO:0005634">
    <property type="term" value="C:nucleus"/>
    <property type="evidence" value="ECO:0007669"/>
    <property type="project" value="TreeGrafter"/>
</dbReference>
<dbReference type="Gene3D" id="3.30.40.10">
    <property type="entry name" value="Zinc/RING finger domain, C3HC4 (zinc finger)"/>
    <property type="match status" value="1"/>
</dbReference>
<sequence length="241" mass="27867">MCLVSSPKSKTECHVYDLFNQYGSKNSNKLRQLLRPENPYDTQAHQEQPKRTDRWKCTTRFTGLKFNTQVTSQFACRSADNQTVATKPSENMSCGSTRRLYKYADKLSVDVAQKKFEAVSNKHQQAIQNVLEESQFSDDEEEGDIGDNVLSTVFKSYSDTIDHGEDEEKAREDMMYSFRSGTSACLVCIENIKREEAIWSCKVCYAMFHIPCIQKWVKEGVYQQVYKSDENIDAKSVPWHW</sequence>
<gene>
    <name evidence="1" type="ORF">MEDL_56961</name>
</gene>
<comment type="caution">
    <text evidence="1">The sequence shown here is derived from an EMBL/GenBank/DDBJ whole genome shotgun (WGS) entry which is preliminary data.</text>
</comment>